<feature type="transmembrane region" description="Helical" evidence="7">
    <location>
        <begin position="310"/>
        <end position="332"/>
    </location>
</feature>
<gene>
    <name evidence="9" type="ORF">KIW84_072890</name>
</gene>
<evidence type="ECO:0000259" key="8">
    <source>
        <dbReference type="Pfam" id="PF02096"/>
    </source>
</evidence>
<evidence type="ECO:0000256" key="1">
    <source>
        <dbReference type="ARBA" id="ARBA00004141"/>
    </source>
</evidence>
<evidence type="ECO:0000256" key="5">
    <source>
        <dbReference type="ARBA" id="ARBA00023136"/>
    </source>
</evidence>
<protein>
    <recommendedName>
        <fullName evidence="8">Membrane insertase YidC/Oxa/ALB C-terminal domain-containing protein</fullName>
    </recommendedName>
</protein>
<name>A0A9D4ZXX4_PEA</name>
<keyword evidence="5 7" id="KW-0472">Membrane</keyword>
<evidence type="ECO:0000256" key="7">
    <source>
        <dbReference type="SAM" id="Phobius"/>
    </source>
</evidence>
<evidence type="ECO:0000256" key="3">
    <source>
        <dbReference type="ARBA" id="ARBA00022692"/>
    </source>
</evidence>
<evidence type="ECO:0000256" key="2">
    <source>
        <dbReference type="ARBA" id="ARBA00010583"/>
    </source>
</evidence>
<dbReference type="Pfam" id="PF02096">
    <property type="entry name" value="60KD_IMP"/>
    <property type="match status" value="1"/>
</dbReference>
<evidence type="ECO:0000256" key="4">
    <source>
        <dbReference type="ARBA" id="ARBA00022989"/>
    </source>
</evidence>
<evidence type="ECO:0000313" key="10">
    <source>
        <dbReference type="Proteomes" id="UP001058974"/>
    </source>
</evidence>
<dbReference type="InterPro" id="IPR001708">
    <property type="entry name" value="YidC/ALB3/OXA1/COX18"/>
</dbReference>
<dbReference type="OrthoDB" id="2148490at2759"/>
<comment type="similarity">
    <text evidence="6">Belongs to the OXA1/ALB3/YidC family.</text>
</comment>
<keyword evidence="4 7" id="KW-1133">Transmembrane helix</keyword>
<dbReference type="AlphaFoldDB" id="A0A9D4ZXX4"/>
<feature type="domain" description="Membrane insertase YidC/Oxa/ALB C-terminal" evidence="8">
    <location>
        <begin position="145"/>
        <end position="338"/>
    </location>
</feature>
<feature type="transmembrane region" description="Helical" evidence="7">
    <location>
        <begin position="271"/>
        <end position="289"/>
    </location>
</feature>
<dbReference type="GO" id="GO:0005743">
    <property type="term" value="C:mitochondrial inner membrane"/>
    <property type="evidence" value="ECO:0007669"/>
    <property type="project" value="TreeGrafter"/>
</dbReference>
<dbReference type="GO" id="GO:0032979">
    <property type="term" value="P:protein insertion into mitochondrial inner membrane from matrix"/>
    <property type="evidence" value="ECO:0007669"/>
    <property type="project" value="TreeGrafter"/>
</dbReference>
<dbReference type="GO" id="GO:0032977">
    <property type="term" value="F:membrane insertase activity"/>
    <property type="evidence" value="ECO:0007669"/>
    <property type="project" value="InterPro"/>
</dbReference>
<comment type="subcellular location">
    <subcellularLocation>
        <location evidence="1 6">Membrane</location>
        <topology evidence="1 6">Multi-pass membrane protein</topology>
    </subcellularLocation>
</comment>
<feature type="transmembrane region" description="Helical" evidence="7">
    <location>
        <begin position="225"/>
        <end position="245"/>
    </location>
</feature>
<comment type="similarity">
    <text evidence="2">Belongs to the OXA1/ALB3/YidC (TC 2.A.9.2) family.</text>
</comment>
<dbReference type="PANTHER" id="PTHR12428:SF34">
    <property type="entry name" value="MITOCHONDRIAL INNER MEMBRANE PROTEIN OXA1-LIKE"/>
    <property type="match status" value="1"/>
</dbReference>
<evidence type="ECO:0000256" key="6">
    <source>
        <dbReference type="RuleBase" id="RU003945"/>
    </source>
</evidence>
<comment type="caution">
    <text evidence="9">The sequence shown here is derived from an EMBL/GenBank/DDBJ whole genome shotgun (WGS) entry which is preliminary data.</text>
</comment>
<dbReference type="Proteomes" id="UP001058974">
    <property type="component" value="Chromosome 7"/>
</dbReference>
<dbReference type="CDD" id="cd20069">
    <property type="entry name" value="5TM_Oxa1-like"/>
    <property type="match status" value="1"/>
</dbReference>
<keyword evidence="3 6" id="KW-0812">Transmembrane</keyword>
<evidence type="ECO:0000313" key="9">
    <source>
        <dbReference type="EMBL" id="KAI5386528.1"/>
    </source>
</evidence>
<sequence length="364" mass="41553">MAYRRCLLQRGKLIDRKCHRSFSYILHSDEGKHEEKYSSTRVRNFIQTSSLNGSTGFFSSSQNKQLSPFAGYNFCRNMSTIDRDLDKITAMTDVADVLIDTTMEAVASQAPVVSEVAIAAADSYLPIQAAQYAIDAVHSYTGLNWWADIVLTTLLIRITTIPILLYQLKDTSKLALYTIQVKERREEMKRQMDRKILDREAALKAIVETQRPQIERLREKGVNPYLHFTGSFINCSIFITFFLAITNMAEKMPSFKHGGAFWFTDLSTPDALYIFPVLTALSYLVIVEYDMQKGTEGIPLSDRKKNISRALALLIVPFTVSFPKAVCCFWITSNLFSIPYGMGKERQNSHMQYHIVIICYFNML</sequence>
<organism evidence="9 10">
    <name type="scientific">Pisum sativum</name>
    <name type="common">Garden pea</name>
    <name type="synonym">Lathyrus oleraceus</name>
    <dbReference type="NCBI Taxonomy" id="3888"/>
    <lineage>
        <taxon>Eukaryota</taxon>
        <taxon>Viridiplantae</taxon>
        <taxon>Streptophyta</taxon>
        <taxon>Embryophyta</taxon>
        <taxon>Tracheophyta</taxon>
        <taxon>Spermatophyta</taxon>
        <taxon>Magnoliopsida</taxon>
        <taxon>eudicotyledons</taxon>
        <taxon>Gunneridae</taxon>
        <taxon>Pentapetalae</taxon>
        <taxon>rosids</taxon>
        <taxon>fabids</taxon>
        <taxon>Fabales</taxon>
        <taxon>Fabaceae</taxon>
        <taxon>Papilionoideae</taxon>
        <taxon>50 kb inversion clade</taxon>
        <taxon>NPAAA clade</taxon>
        <taxon>Hologalegina</taxon>
        <taxon>IRL clade</taxon>
        <taxon>Fabeae</taxon>
        <taxon>Lathyrus</taxon>
    </lineage>
</organism>
<reference evidence="9 10" key="1">
    <citation type="journal article" date="2022" name="Nat. Genet.">
        <title>Improved pea reference genome and pan-genome highlight genomic features and evolutionary characteristics.</title>
        <authorList>
            <person name="Yang T."/>
            <person name="Liu R."/>
            <person name="Luo Y."/>
            <person name="Hu S."/>
            <person name="Wang D."/>
            <person name="Wang C."/>
            <person name="Pandey M.K."/>
            <person name="Ge S."/>
            <person name="Xu Q."/>
            <person name="Li N."/>
            <person name="Li G."/>
            <person name="Huang Y."/>
            <person name="Saxena R.K."/>
            <person name="Ji Y."/>
            <person name="Li M."/>
            <person name="Yan X."/>
            <person name="He Y."/>
            <person name="Liu Y."/>
            <person name="Wang X."/>
            <person name="Xiang C."/>
            <person name="Varshney R.K."/>
            <person name="Ding H."/>
            <person name="Gao S."/>
            <person name="Zong X."/>
        </authorList>
    </citation>
    <scope>NUCLEOTIDE SEQUENCE [LARGE SCALE GENOMIC DNA]</scope>
    <source>
        <strain evidence="9 10">cv. Zhongwan 6</strain>
    </source>
</reference>
<keyword evidence="10" id="KW-1185">Reference proteome</keyword>
<dbReference type="InterPro" id="IPR028055">
    <property type="entry name" value="YidC/Oxa/ALB_C"/>
</dbReference>
<accession>A0A9D4ZXX4</accession>
<proteinExistence type="inferred from homology"/>
<dbReference type="Gramene" id="Psat07G0289000-T1">
    <property type="protein sequence ID" value="KAI5386528.1"/>
    <property type="gene ID" value="KIW84_072890"/>
</dbReference>
<dbReference type="EMBL" id="JAMSHJ010000007">
    <property type="protein sequence ID" value="KAI5386528.1"/>
    <property type="molecule type" value="Genomic_DNA"/>
</dbReference>
<dbReference type="PANTHER" id="PTHR12428">
    <property type="entry name" value="OXA1"/>
    <property type="match status" value="1"/>
</dbReference>